<keyword evidence="2" id="KW-0472">Membrane</keyword>
<keyword evidence="2" id="KW-0812">Transmembrane</keyword>
<dbReference type="SUPFAM" id="SSF69304">
    <property type="entry name" value="Tricorn protease N-terminal domain"/>
    <property type="match status" value="1"/>
</dbReference>
<evidence type="ECO:0000313" key="4">
    <source>
        <dbReference type="EMBL" id="SHJ76757.1"/>
    </source>
</evidence>
<dbReference type="OrthoDB" id="1874702at2"/>
<feature type="transmembrane region" description="Helical" evidence="2">
    <location>
        <begin position="6"/>
        <end position="26"/>
    </location>
</feature>
<keyword evidence="5" id="KW-1185">Reference proteome</keyword>
<dbReference type="RefSeq" id="WP_072988087.1">
    <property type="nucleotide sequence ID" value="NZ_FQZB01000010.1"/>
</dbReference>
<dbReference type="STRING" id="1121302.SAMN02745163_02548"/>
<evidence type="ECO:0000256" key="1">
    <source>
        <dbReference type="SAM" id="MobiDB-lite"/>
    </source>
</evidence>
<evidence type="ECO:0000256" key="2">
    <source>
        <dbReference type="SAM" id="Phobius"/>
    </source>
</evidence>
<dbReference type="Proteomes" id="UP000184310">
    <property type="component" value="Unassembled WGS sequence"/>
</dbReference>
<feature type="region of interest" description="Disordered" evidence="1">
    <location>
        <begin position="32"/>
        <end position="91"/>
    </location>
</feature>
<organism evidence="4 5">
    <name type="scientific">Clostridium cavendishii DSM 21758</name>
    <dbReference type="NCBI Taxonomy" id="1121302"/>
    <lineage>
        <taxon>Bacteria</taxon>
        <taxon>Bacillati</taxon>
        <taxon>Bacillota</taxon>
        <taxon>Clostridia</taxon>
        <taxon>Eubacteriales</taxon>
        <taxon>Clostridiaceae</taxon>
        <taxon>Clostridium</taxon>
    </lineage>
</organism>
<name>A0A1M6LZT7_9CLOT</name>
<dbReference type="AlphaFoldDB" id="A0A1M6LZT7"/>
<keyword evidence="2" id="KW-1133">Transmembrane helix</keyword>
<dbReference type="InterPro" id="IPR032485">
    <property type="entry name" value="LRP1-like_beta_prop"/>
</dbReference>
<reference evidence="4 5" key="1">
    <citation type="submission" date="2016-11" db="EMBL/GenBank/DDBJ databases">
        <authorList>
            <person name="Jaros S."/>
            <person name="Januszkiewicz K."/>
            <person name="Wedrychowicz H."/>
        </authorList>
    </citation>
    <scope>NUCLEOTIDE SEQUENCE [LARGE SCALE GENOMIC DNA]</scope>
    <source>
        <strain evidence="4 5">DSM 21758</strain>
    </source>
</reference>
<accession>A0A1M6LZT7</accession>
<feature type="compositionally biased region" description="Basic and acidic residues" evidence="1">
    <location>
        <begin position="45"/>
        <end position="77"/>
    </location>
</feature>
<dbReference type="EMBL" id="FQZB01000010">
    <property type="protein sequence ID" value="SHJ76757.1"/>
    <property type="molecule type" value="Genomic_DNA"/>
</dbReference>
<proteinExistence type="predicted"/>
<sequence length="251" mass="27835">MKKKKILLITVPLICIIGIIIGVVHYKGKQVDSKKESNNSTELADNEKSDGGTSNEEVKDNSSASEKSDVDQSDNKEASATTAKKTDTTKNSKSVAKNEKWIYEKKGYYLYKTNSDKSNKTKVKTEPIWDYNIDGNTLYYISASEGSNGIELKSLYKVNLGTGESKKLSDADTARLCVVGDDIYFDKNCEVFTIKTNGTGLTKISKEKGSILQKADKEFVVYTYNDKGKTMQATVPTKYNKHQIGAVEEVK</sequence>
<evidence type="ECO:0000313" key="5">
    <source>
        <dbReference type="Proteomes" id="UP000184310"/>
    </source>
</evidence>
<protein>
    <recommendedName>
        <fullName evidence="3">Prolow-density lipoprotein receptor-related protein 1-like beta-propeller domain-containing protein</fullName>
    </recommendedName>
</protein>
<gene>
    <name evidence="4" type="ORF">SAMN02745163_02548</name>
</gene>
<feature type="domain" description="Prolow-density lipoprotein receptor-related protein 1-like beta-propeller" evidence="3">
    <location>
        <begin position="90"/>
        <end position="231"/>
    </location>
</feature>
<dbReference type="Pfam" id="PF16472">
    <property type="entry name" value="DUF5050"/>
    <property type="match status" value="1"/>
</dbReference>
<evidence type="ECO:0000259" key="3">
    <source>
        <dbReference type="Pfam" id="PF16472"/>
    </source>
</evidence>